<proteinExistence type="inferred from homology"/>
<dbReference type="GO" id="GO:0044209">
    <property type="term" value="P:AMP salvage"/>
    <property type="evidence" value="ECO:0007669"/>
    <property type="project" value="UniProtKB-UniRule"/>
</dbReference>
<dbReference type="NCBIfam" id="NF002634">
    <property type="entry name" value="PRK02304.1-3"/>
    <property type="match status" value="1"/>
</dbReference>
<reference evidence="13" key="2">
    <citation type="submission" date="2020-09" db="EMBL/GenBank/DDBJ databases">
        <authorList>
            <person name="Sun Q."/>
            <person name="Ohkuma M."/>
        </authorList>
    </citation>
    <scope>NUCLEOTIDE SEQUENCE</scope>
    <source>
        <strain evidence="13">JCM 4633</strain>
    </source>
</reference>
<dbReference type="Proteomes" id="UP000646244">
    <property type="component" value="Unassembled WGS sequence"/>
</dbReference>
<dbReference type="RefSeq" id="WP_190110689.1">
    <property type="nucleotide sequence ID" value="NZ_BMVB01000010.1"/>
</dbReference>
<dbReference type="GO" id="GO:0016208">
    <property type="term" value="F:AMP binding"/>
    <property type="evidence" value="ECO:0007669"/>
    <property type="project" value="TreeGrafter"/>
</dbReference>
<dbReference type="InterPro" id="IPR005764">
    <property type="entry name" value="Ade_phspho_trans"/>
</dbReference>
<dbReference type="GO" id="GO:0006168">
    <property type="term" value="P:adenine salvage"/>
    <property type="evidence" value="ECO:0007669"/>
    <property type="project" value="InterPro"/>
</dbReference>
<dbReference type="PANTHER" id="PTHR32315:SF3">
    <property type="entry name" value="ADENINE PHOSPHORIBOSYLTRANSFERASE"/>
    <property type="match status" value="1"/>
</dbReference>
<comment type="pathway">
    <text evidence="4 11">Purine metabolism; AMP biosynthesis via salvage pathway; AMP from adenine: step 1/1.</text>
</comment>
<protein>
    <recommendedName>
        <fullName evidence="6 11">Adenine phosphoribosyltransferase</fullName>
        <shortName evidence="11">APRT</shortName>
        <ecNumber evidence="6 11">2.4.2.7</ecNumber>
    </recommendedName>
</protein>
<dbReference type="PANTHER" id="PTHR32315">
    <property type="entry name" value="ADENINE PHOSPHORIBOSYLTRANSFERASE"/>
    <property type="match status" value="1"/>
</dbReference>
<comment type="caution">
    <text evidence="13">The sequence shown here is derived from an EMBL/GenBank/DDBJ whole genome shotgun (WGS) entry which is preliminary data.</text>
</comment>
<evidence type="ECO:0000256" key="1">
    <source>
        <dbReference type="ARBA" id="ARBA00000868"/>
    </source>
</evidence>
<dbReference type="InterPro" id="IPR029057">
    <property type="entry name" value="PRTase-like"/>
</dbReference>
<dbReference type="SUPFAM" id="SSF53271">
    <property type="entry name" value="PRTase-like"/>
    <property type="match status" value="1"/>
</dbReference>
<dbReference type="GO" id="GO:0005737">
    <property type="term" value="C:cytoplasm"/>
    <property type="evidence" value="ECO:0007669"/>
    <property type="project" value="UniProtKB-SubCell"/>
</dbReference>
<comment type="catalytic activity">
    <reaction evidence="1 11">
        <text>AMP + diphosphate = 5-phospho-alpha-D-ribose 1-diphosphate + adenine</text>
        <dbReference type="Rhea" id="RHEA:16609"/>
        <dbReference type="ChEBI" id="CHEBI:16708"/>
        <dbReference type="ChEBI" id="CHEBI:33019"/>
        <dbReference type="ChEBI" id="CHEBI:58017"/>
        <dbReference type="ChEBI" id="CHEBI:456215"/>
        <dbReference type="EC" id="2.4.2.7"/>
    </reaction>
</comment>
<accession>A0A918TN53</accession>
<organism evidence="13 14">
    <name type="scientific">Streptomyces cinnamoneus</name>
    <name type="common">Streptoverticillium cinnamoneum</name>
    <dbReference type="NCBI Taxonomy" id="53446"/>
    <lineage>
        <taxon>Bacteria</taxon>
        <taxon>Bacillati</taxon>
        <taxon>Actinomycetota</taxon>
        <taxon>Actinomycetes</taxon>
        <taxon>Kitasatosporales</taxon>
        <taxon>Streptomycetaceae</taxon>
        <taxon>Streptomyces</taxon>
        <taxon>Streptomyces cinnamoneus group</taxon>
    </lineage>
</organism>
<keyword evidence="9 11" id="KW-0808">Transferase</keyword>
<dbReference type="GO" id="GO:0002055">
    <property type="term" value="F:adenine binding"/>
    <property type="evidence" value="ECO:0007669"/>
    <property type="project" value="TreeGrafter"/>
</dbReference>
<sequence length="184" mass="19284">MPETATADPYAPLRAAVRDVPDHPEPGVLFKDITPLLADPRAFRTTVTAFAALCTELQVDKILGLEARGFIMGAPTAVEAGLPFIPARKAGKLPCATLSQSYQLEYGTAELEIHRDALAPGDRVLIVDDVLATGGTVEAAARLAGTAGAEVAGVAVLMELQSLNGRTRLATTLPTVPVHSLLTY</sequence>
<evidence type="ECO:0000256" key="3">
    <source>
        <dbReference type="ARBA" id="ARBA00004496"/>
    </source>
</evidence>
<comment type="function">
    <text evidence="2 11">Catalyzes a salvage reaction resulting in the formation of AMP, that is energically less costly than de novo synthesis.</text>
</comment>
<keyword evidence="8 11" id="KW-0328">Glycosyltransferase</keyword>
<dbReference type="Pfam" id="PF00156">
    <property type="entry name" value="Pribosyltran"/>
    <property type="match status" value="1"/>
</dbReference>
<comment type="similarity">
    <text evidence="5 11">Belongs to the purine/pyrimidine phosphoribosyltransferase family.</text>
</comment>
<evidence type="ECO:0000256" key="9">
    <source>
        <dbReference type="ARBA" id="ARBA00022679"/>
    </source>
</evidence>
<feature type="domain" description="Phosphoribosyltransferase" evidence="12">
    <location>
        <begin position="58"/>
        <end position="159"/>
    </location>
</feature>
<dbReference type="GO" id="GO:0003999">
    <property type="term" value="F:adenine phosphoribosyltransferase activity"/>
    <property type="evidence" value="ECO:0007669"/>
    <property type="project" value="UniProtKB-UniRule"/>
</dbReference>
<comment type="subunit">
    <text evidence="11">Homodimer.</text>
</comment>
<dbReference type="EMBL" id="BMVB01000010">
    <property type="protein sequence ID" value="GHC55176.1"/>
    <property type="molecule type" value="Genomic_DNA"/>
</dbReference>
<dbReference type="InterPro" id="IPR050054">
    <property type="entry name" value="UPRTase/APRTase"/>
</dbReference>
<comment type="subcellular location">
    <subcellularLocation>
        <location evidence="3 11">Cytoplasm</location>
    </subcellularLocation>
</comment>
<evidence type="ECO:0000256" key="4">
    <source>
        <dbReference type="ARBA" id="ARBA00004659"/>
    </source>
</evidence>
<evidence type="ECO:0000256" key="11">
    <source>
        <dbReference type="HAMAP-Rule" id="MF_00004"/>
    </source>
</evidence>
<gene>
    <name evidence="11 13" type="primary">apt</name>
    <name evidence="13" type="ORF">GCM10010507_34510</name>
</gene>
<evidence type="ECO:0000256" key="2">
    <source>
        <dbReference type="ARBA" id="ARBA00003968"/>
    </source>
</evidence>
<dbReference type="NCBIfam" id="TIGR01090">
    <property type="entry name" value="apt"/>
    <property type="match status" value="1"/>
</dbReference>
<dbReference type="EC" id="2.4.2.7" evidence="6 11"/>
<evidence type="ECO:0000256" key="5">
    <source>
        <dbReference type="ARBA" id="ARBA00008391"/>
    </source>
</evidence>
<keyword evidence="10 11" id="KW-0660">Purine salvage</keyword>
<dbReference type="AlphaFoldDB" id="A0A918TN53"/>
<dbReference type="CDD" id="cd06223">
    <property type="entry name" value="PRTases_typeI"/>
    <property type="match status" value="1"/>
</dbReference>
<evidence type="ECO:0000256" key="7">
    <source>
        <dbReference type="ARBA" id="ARBA00022490"/>
    </source>
</evidence>
<keyword evidence="7 11" id="KW-0963">Cytoplasm</keyword>
<evidence type="ECO:0000256" key="10">
    <source>
        <dbReference type="ARBA" id="ARBA00022726"/>
    </source>
</evidence>
<evidence type="ECO:0000313" key="14">
    <source>
        <dbReference type="Proteomes" id="UP000646244"/>
    </source>
</evidence>
<dbReference type="InterPro" id="IPR000836">
    <property type="entry name" value="PRTase_dom"/>
</dbReference>
<dbReference type="FunFam" id="3.40.50.2020:FF:000021">
    <property type="entry name" value="Adenine phosphoribosyltransferase"/>
    <property type="match status" value="1"/>
</dbReference>
<dbReference type="NCBIfam" id="NF002636">
    <property type="entry name" value="PRK02304.1-5"/>
    <property type="match status" value="1"/>
</dbReference>
<dbReference type="GO" id="GO:0006166">
    <property type="term" value="P:purine ribonucleoside salvage"/>
    <property type="evidence" value="ECO:0007669"/>
    <property type="project" value="UniProtKB-UniRule"/>
</dbReference>
<evidence type="ECO:0000313" key="13">
    <source>
        <dbReference type="EMBL" id="GHC55176.1"/>
    </source>
</evidence>
<name>A0A918TN53_STRCJ</name>
<evidence type="ECO:0000259" key="12">
    <source>
        <dbReference type="Pfam" id="PF00156"/>
    </source>
</evidence>
<dbReference type="Gene3D" id="3.40.50.2020">
    <property type="match status" value="1"/>
</dbReference>
<evidence type="ECO:0000256" key="8">
    <source>
        <dbReference type="ARBA" id="ARBA00022676"/>
    </source>
</evidence>
<reference evidence="13" key="1">
    <citation type="journal article" date="2014" name="Int. J. Syst. Evol. Microbiol.">
        <title>Complete genome sequence of Corynebacterium casei LMG S-19264T (=DSM 44701T), isolated from a smear-ripened cheese.</title>
        <authorList>
            <consortium name="US DOE Joint Genome Institute (JGI-PGF)"/>
            <person name="Walter F."/>
            <person name="Albersmeier A."/>
            <person name="Kalinowski J."/>
            <person name="Ruckert C."/>
        </authorList>
    </citation>
    <scope>NUCLEOTIDE SEQUENCE</scope>
    <source>
        <strain evidence="13">JCM 4633</strain>
    </source>
</reference>
<dbReference type="HAMAP" id="MF_00004">
    <property type="entry name" value="Aden_phosphoribosyltr"/>
    <property type="match status" value="1"/>
</dbReference>
<evidence type="ECO:0000256" key="6">
    <source>
        <dbReference type="ARBA" id="ARBA00011893"/>
    </source>
</evidence>